<dbReference type="PANTHER" id="PTHR45717">
    <property type="entry name" value="OS12G0527900 PROTEIN"/>
    <property type="match status" value="1"/>
</dbReference>
<evidence type="ECO:0000313" key="2">
    <source>
        <dbReference type="EMBL" id="KAJ6360857.1"/>
    </source>
</evidence>
<evidence type="ECO:0000313" key="3">
    <source>
        <dbReference type="Proteomes" id="UP001141253"/>
    </source>
</evidence>
<reference evidence="2" key="1">
    <citation type="submission" date="2022-10" db="EMBL/GenBank/DDBJ databases">
        <authorList>
            <person name="Hyden B.L."/>
            <person name="Feng K."/>
            <person name="Yates T."/>
            <person name="Jawdy S."/>
            <person name="Smart L.B."/>
            <person name="Muchero W."/>
        </authorList>
    </citation>
    <scope>NUCLEOTIDE SEQUENCE</scope>
    <source>
        <tissue evidence="2">Shoot tip</tissue>
    </source>
</reference>
<dbReference type="InterPro" id="IPR011990">
    <property type="entry name" value="TPR-like_helical_dom_sf"/>
</dbReference>
<sequence length="151" mass="16526">MVSTYSKRGQLKKAEAFVGKIVASGIKIEASTLDRLATGYHVGGQMLKASETIKKAISISQPGWKPNMYTLAACLEYLEGQGDVKKTEDLLKIVKEHCHLSSVSYDRLNSNIIDKENLCARALDHMVGENHALNGETPAATEFEDKDSAEI</sequence>
<dbReference type="EMBL" id="JAPFFI010000015">
    <property type="protein sequence ID" value="KAJ6360857.1"/>
    <property type="molecule type" value="Genomic_DNA"/>
</dbReference>
<dbReference type="Proteomes" id="UP001141253">
    <property type="component" value="Chromosome 13"/>
</dbReference>
<proteinExistence type="inferred from homology"/>
<reference evidence="2" key="2">
    <citation type="journal article" date="2023" name="Int. J. Mol. Sci.">
        <title>De Novo Assembly and Annotation of 11 Diverse Shrub Willow (Salix) Genomes Reveals Novel Gene Organization in Sex-Linked Regions.</title>
        <authorList>
            <person name="Hyden B."/>
            <person name="Feng K."/>
            <person name="Yates T.B."/>
            <person name="Jawdy S."/>
            <person name="Cereghino C."/>
            <person name="Smart L.B."/>
            <person name="Muchero W."/>
        </authorList>
    </citation>
    <scope>NUCLEOTIDE SEQUENCE</scope>
    <source>
        <tissue evidence="2">Shoot tip</tissue>
    </source>
</reference>
<gene>
    <name evidence="2" type="ORF">OIU77_004808</name>
</gene>
<organism evidence="2 3">
    <name type="scientific">Salix suchowensis</name>
    <dbReference type="NCBI Taxonomy" id="1278906"/>
    <lineage>
        <taxon>Eukaryota</taxon>
        <taxon>Viridiplantae</taxon>
        <taxon>Streptophyta</taxon>
        <taxon>Embryophyta</taxon>
        <taxon>Tracheophyta</taxon>
        <taxon>Spermatophyta</taxon>
        <taxon>Magnoliopsida</taxon>
        <taxon>eudicotyledons</taxon>
        <taxon>Gunneridae</taxon>
        <taxon>Pentapetalae</taxon>
        <taxon>rosids</taxon>
        <taxon>fabids</taxon>
        <taxon>Malpighiales</taxon>
        <taxon>Salicaceae</taxon>
        <taxon>Saliceae</taxon>
        <taxon>Salix</taxon>
    </lineage>
</organism>
<evidence type="ECO:0008006" key="4">
    <source>
        <dbReference type="Google" id="ProtNLM"/>
    </source>
</evidence>
<protein>
    <recommendedName>
        <fullName evidence="4">Tetratricopeptide repeat (TPR)-like superfamily protein</fullName>
    </recommendedName>
</protein>
<evidence type="ECO:0000256" key="1">
    <source>
        <dbReference type="ARBA" id="ARBA00007626"/>
    </source>
</evidence>
<dbReference type="Gene3D" id="1.25.40.10">
    <property type="entry name" value="Tetratricopeptide repeat domain"/>
    <property type="match status" value="1"/>
</dbReference>
<keyword evidence="3" id="KW-1185">Reference proteome</keyword>
<dbReference type="PANTHER" id="PTHR45717:SF10">
    <property type="entry name" value="OS10G0501000 PROTEIN"/>
    <property type="match status" value="1"/>
</dbReference>
<accession>A0ABQ9AVM0</accession>
<comment type="caution">
    <text evidence="2">The sequence shown here is derived from an EMBL/GenBank/DDBJ whole genome shotgun (WGS) entry which is preliminary data.</text>
</comment>
<comment type="similarity">
    <text evidence="1">Belongs to the PPR family. P subfamily.</text>
</comment>
<name>A0ABQ9AVM0_9ROSI</name>